<dbReference type="InterPro" id="IPR020557">
    <property type="entry name" value="Fumarate_lyase_CS"/>
</dbReference>
<keyword evidence="5 7" id="KW-0456">Lyase</keyword>
<proteinExistence type="inferred from homology"/>
<evidence type="ECO:0000313" key="10">
    <source>
        <dbReference type="EMBL" id="OCA87201.1"/>
    </source>
</evidence>
<dbReference type="NCBIfam" id="NF008909">
    <property type="entry name" value="PRK12273.1"/>
    <property type="match status" value="1"/>
</dbReference>
<evidence type="ECO:0000256" key="3">
    <source>
        <dbReference type="ARBA" id="ARBA00012992"/>
    </source>
</evidence>
<dbReference type="PANTHER" id="PTHR42696">
    <property type="entry name" value="ASPARTATE AMMONIA-LYASE"/>
    <property type="match status" value="1"/>
</dbReference>
<dbReference type="NCBIfam" id="TIGR00839">
    <property type="entry name" value="aspA"/>
    <property type="match status" value="1"/>
</dbReference>
<evidence type="ECO:0000256" key="6">
    <source>
        <dbReference type="NCBIfam" id="TIGR00839"/>
    </source>
</evidence>
<dbReference type="InterPro" id="IPR024083">
    <property type="entry name" value="Fumarase/histidase_N"/>
</dbReference>
<dbReference type="FunFam" id="1.10.40.30:FF:000002">
    <property type="entry name" value="Fumarate hydratase class II"/>
    <property type="match status" value="1"/>
</dbReference>
<dbReference type="Gene3D" id="1.20.200.10">
    <property type="entry name" value="Fumarase/aspartase (Central domain)"/>
    <property type="match status" value="1"/>
</dbReference>
<dbReference type="RefSeq" id="WP_065410646.1">
    <property type="nucleotide sequence ID" value="NZ_MAYT01000023.1"/>
</dbReference>
<evidence type="ECO:0000256" key="1">
    <source>
        <dbReference type="ARBA" id="ARBA00001494"/>
    </source>
</evidence>
<comment type="catalytic activity">
    <reaction evidence="1 7">
        <text>L-aspartate = fumarate + NH4(+)</text>
        <dbReference type="Rhea" id="RHEA:16601"/>
        <dbReference type="ChEBI" id="CHEBI:28938"/>
        <dbReference type="ChEBI" id="CHEBI:29806"/>
        <dbReference type="ChEBI" id="CHEBI:29991"/>
        <dbReference type="EC" id="4.3.1.1"/>
    </reaction>
</comment>
<dbReference type="CDD" id="cd01357">
    <property type="entry name" value="Aspartase"/>
    <property type="match status" value="1"/>
</dbReference>
<dbReference type="InterPro" id="IPR004708">
    <property type="entry name" value="ApsA"/>
</dbReference>
<accession>A0A1B9ATX4</accession>
<evidence type="ECO:0000256" key="5">
    <source>
        <dbReference type="ARBA" id="ARBA00023239"/>
    </source>
</evidence>
<comment type="similarity">
    <text evidence="2 7">Belongs to the class-II fumarase/aspartase family. Aspartase subfamily.</text>
</comment>
<comment type="caution">
    <text evidence="10">The sequence shown here is derived from an EMBL/GenBank/DDBJ whole genome shotgun (WGS) entry which is preliminary data.</text>
</comment>
<evidence type="ECO:0000313" key="11">
    <source>
        <dbReference type="Proteomes" id="UP000092578"/>
    </source>
</evidence>
<evidence type="ECO:0000256" key="7">
    <source>
        <dbReference type="RuleBase" id="RU362017"/>
    </source>
</evidence>
<dbReference type="FunFam" id="1.20.200.10:FF:000001">
    <property type="entry name" value="Fumarate hydratase, mitochondrial"/>
    <property type="match status" value="1"/>
</dbReference>
<dbReference type="SUPFAM" id="SSF48557">
    <property type="entry name" value="L-aspartase-like"/>
    <property type="match status" value="1"/>
</dbReference>
<dbReference type="PRINTS" id="PR00149">
    <property type="entry name" value="FUMRATELYASE"/>
</dbReference>
<reference evidence="11" key="1">
    <citation type="submission" date="2016-05" db="EMBL/GenBank/DDBJ databases">
        <authorList>
            <person name="Liu B."/>
            <person name="Wang J."/>
            <person name="Zhu Y."/>
            <person name="Liu G."/>
            <person name="Chen Q."/>
            <person name="Chen Z."/>
            <person name="Lan J."/>
            <person name="Che J."/>
            <person name="Ge C."/>
            <person name="Shi H."/>
            <person name="Pan Z."/>
            <person name="Liu X."/>
        </authorList>
    </citation>
    <scope>NUCLEOTIDE SEQUENCE [LARGE SCALE GENOMIC DNA]</scope>
    <source>
        <strain evidence="11">FJAT-27215</strain>
    </source>
</reference>
<dbReference type="GO" id="GO:0008797">
    <property type="term" value="F:aspartate ammonia-lyase activity"/>
    <property type="evidence" value="ECO:0007669"/>
    <property type="project" value="UniProtKB-UniRule"/>
</dbReference>
<feature type="domain" description="Fumarase C C-terminal" evidence="9">
    <location>
        <begin position="409"/>
        <end position="462"/>
    </location>
</feature>
<dbReference type="Proteomes" id="UP000092578">
    <property type="component" value="Unassembled WGS sequence"/>
</dbReference>
<name>A0A1B9ATX4_9BACI</name>
<dbReference type="InterPro" id="IPR008948">
    <property type="entry name" value="L-Aspartase-like"/>
</dbReference>
<dbReference type="GO" id="GO:0006099">
    <property type="term" value="P:tricarboxylic acid cycle"/>
    <property type="evidence" value="ECO:0007669"/>
    <property type="project" value="InterPro"/>
</dbReference>
<dbReference type="FunFam" id="1.10.275.10:FF:000001">
    <property type="entry name" value="Fumarate hydratase, mitochondrial"/>
    <property type="match status" value="1"/>
</dbReference>
<feature type="domain" description="Fumarate lyase N-terminal" evidence="8">
    <location>
        <begin position="14"/>
        <end position="343"/>
    </location>
</feature>
<dbReference type="EMBL" id="MAYT01000023">
    <property type="protein sequence ID" value="OCA87201.1"/>
    <property type="molecule type" value="Genomic_DNA"/>
</dbReference>
<dbReference type="AlphaFoldDB" id="A0A1B9ATX4"/>
<dbReference type="GO" id="GO:0005829">
    <property type="term" value="C:cytosol"/>
    <property type="evidence" value="ECO:0007669"/>
    <property type="project" value="TreeGrafter"/>
</dbReference>
<keyword evidence="11" id="KW-1185">Reference proteome</keyword>
<evidence type="ECO:0000259" key="8">
    <source>
        <dbReference type="Pfam" id="PF00206"/>
    </source>
</evidence>
<dbReference type="InterPro" id="IPR051546">
    <property type="entry name" value="Aspartate_Ammonia-Lyase"/>
</dbReference>
<dbReference type="EC" id="4.3.1.1" evidence="3 6"/>
<dbReference type="NCBIfam" id="NF011092">
    <property type="entry name" value="PRK14515.1"/>
    <property type="match status" value="1"/>
</dbReference>
<dbReference type="Pfam" id="PF00206">
    <property type="entry name" value="Lyase_1"/>
    <property type="match status" value="1"/>
</dbReference>
<dbReference type="GO" id="GO:0006531">
    <property type="term" value="P:aspartate metabolic process"/>
    <property type="evidence" value="ECO:0007669"/>
    <property type="project" value="InterPro"/>
</dbReference>
<dbReference type="Pfam" id="PF10415">
    <property type="entry name" value="FumaraseC_C"/>
    <property type="match status" value="1"/>
</dbReference>
<dbReference type="PROSITE" id="PS00163">
    <property type="entry name" value="FUMARATE_LYASES"/>
    <property type="match status" value="1"/>
</dbReference>
<dbReference type="Gene3D" id="1.10.275.10">
    <property type="entry name" value="Fumarase/aspartase (N-terminal domain)"/>
    <property type="match status" value="1"/>
</dbReference>
<sequence>MIKDKVRIEKDFLGEKEIASDAYYGIQTMRASENFPITGYRIHESLIKALGIVKKAAALANMETGRLHKELAEAIVQASEEVIEGKWNNQFIVDPIQGGAGTSINMNANEVIANRALELLEHEKGNYRYLSPNNHVNMSQSTNDAFPTAIHIAVLASLESLLATMNEMHKVFKEKAAEFDHVIKMGRTHLQDAVPIRLGQEFAAYSNVVERDMERIQRSRTHLYEVNIGATAVGTGLNADPAYIKSATNHLAALSGFPLVSARHLVDATQNTDAYTEVSAALKICMINMSKIANDLRLMASGPRAGLAEISLPARQPGSSIMPGKVNPVMAEVINQIAFQVIGNDHTICLASEAGQFELNVMEPVLVFNLLQSINIMNNGFRTFTERCLSGIEANVDRMKEYVEKSVGIITAVNPHIGYEAAAQIAKEAIASGKSVRELCLQQGVLTEEEIDLILNPFEMTEPGIAGSAFLNKHTVSAK</sequence>
<protein>
    <recommendedName>
        <fullName evidence="4 6">Aspartate ammonia-lyase</fullName>
        <shortName evidence="7">Aspartase</shortName>
        <ecNumber evidence="3 6">4.3.1.1</ecNumber>
    </recommendedName>
</protein>
<evidence type="ECO:0000256" key="4">
    <source>
        <dbReference type="ARBA" id="ARBA00016146"/>
    </source>
</evidence>
<evidence type="ECO:0000259" key="9">
    <source>
        <dbReference type="Pfam" id="PF10415"/>
    </source>
</evidence>
<dbReference type="InterPro" id="IPR018951">
    <property type="entry name" value="Fumarase_C_C"/>
</dbReference>
<gene>
    <name evidence="10" type="ORF">A8F95_08040</name>
</gene>
<dbReference type="PRINTS" id="PR00145">
    <property type="entry name" value="ARGSUCLYASE"/>
</dbReference>
<dbReference type="InterPro" id="IPR022761">
    <property type="entry name" value="Fumarate_lyase_N"/>
</dbReference>
<dbReference type="Gene3D" id="1.10.40.30">
    <property type="entry name" value="Fumarase/aspartase (C-terminal domain)"/>
    <property type="match status" value="1"/>
</dbReference>
<dbReference type="PANTHER" id="PTHR42696:SF2">
    <property type="entry name" value="ASPARTATE AMMONIA-LYASE"/>
    <property type="match status" value="1"/>
</dbReference>
<organism evidence="10 11">
    <name type="scientific">Pseudobacillus wudalianchiensis</name>
    <dbReference type="NCBI Taxonomy" id="1743143"/>
    <lineage>
        <taxon>Bacteria</taxon>
        <taxon>Bacillati</taxon>
        <taxon>Bacillota</taxon>
        <taxon>Bacilli</taxon>
        <taxon>Bacillales</taxon>
        <taxon>Bacillaceae</taxon>
        <taxon>Pseudobacillus</taxon>
    </lineage>
</organism>
<dbReference type="InterPro" id="IPR000362">
    <property type="entry name" value="Fumarate_lyase_fam"/>
</dbReference>
<evidence type="ECO:0000256" key="2">
    <source>
        <dbReference type="ARBA" id="ARBA00005596"/>
    </source>
</evidence>